<accession>A0A917MSU3</accession>
<reference evidence="1 2" key="1">
    <citation type="journal article" date="2014" name="Int. J. Syst. Evol. Microbiol.">
        <title>Complete genome sequence of Corynebacterium casei LMG S-19264T (=DSM 44701T), isolated from a smear-ripened cheese.</title>
        <authorList>
            <consortium name="US DOE Joint Genome Institute (JGI-PGF)"/>
            <person name="Walter F."/>
            <person name="Albersmeier A."/>
            <person name="Kalinowski J."/>
            <person name="Ruckert C."/>
        </authorList>
    </citation>
    <scope>NUCLEOTIDE SEQUENCE [LARGE SCALE GENOMIC DNA]</scope>
    <source>
        <strain evidence="1 2">CCM 8669</strain>
    </source>
</reference>
<evidence type="ECO:0008006" key="3">
    <source>
        <dbReference type="Google" id="ProtNLM"/>
    </source>
</evidence>
<dbReference type="RefSeq" id="WP_188358729.1">
    <property type="nucleotide sequence ID" value="NZ_BMDC01000001.1"/>
</dbReference>
<evidence type="ECO:0000313" key="1">
    <source>
        <dbReference type="EMBL" id="GGH58526.1"/>
    </source>
</evidence>
<evidence type="ECO:0000313" key="2">
    <source>
        <dbReference type="Proteomes" id="UP000600171"/>
    </source>
</evidence>
<sequence>MSETKTAADQAAVQFGFKDGDLIQEFGYDDDVDFDLRDSLEALVGSELLDEDDQEVVDAVLLWWREEDGDLIDGLMDVLGSLDEGGVIWLLTPKSGREGYVSPLDIQEAAPVAGLHVTTTETAGPEWAATRLVTKQVR</sequence>
<comment type="caution">
    <text evidence="1">The sequence shown here is derived from an EMBL/GenBank/DDBJ whole genome shotgun (WGS) entry which is preliminary data.</text>
</comment>
<dbReference type="InterPro" id="IPR021412">
    <property type="entry name" value="DUF3052"/>
</dbReference>
<protein>
    <recommendedName>
        <fullName evidence="3">DUF3052 domain-containing protein</fullName>
    </recommendedName>
</protein>
<dbReference type="EMBL" id="BMDC01000001">
    <property type="protein sequence ID" value="GGH58526.1"/>
    <property type="molecule type" value="Genomic_DNA"/>
</dbReference>
<dbReference type="Proteomes" id="UP000600171">
    <property type="component" value="Unassembled WGS sequence"/>
</dbReference>
<dbReference type="Pfam" id="PF11253">
    <property type="entry name" value="DUF3052"/>
    <property type="match status" value="1"/>
</dbReference>
<organism evidence="1 2">
    <name type="scientific">Rothia aerolata</name>
    <dbReference type="NCBI Taxonomy" id="1812262"/>
    <lineage>
        <taxon>Bacteria</taxon>
        <taxon>Bacillati</taxon>
        <taxon>Actinomycetota</taxon>
        <taxon>Actinomycetes</taxon>
        <taxon>Micrococcales</taxon>
        <taxon>Micrococcaceae</taxon>
        <taxon>Rothia</taxon>
    </lineage>
</organism>
<name>A0A917MSU3_9MICC</name>
<keyword evidence="2" id="KW-1185">Reference proteome</keyword>
<dbReference type="AlphaFoldDB" id="A0A917MSU3"/>
<gene>
    <name evidence="1" type="ORF">GCM10007359_04820</name>
</gene>
<proteinExistence type="predicted"/>